<gene>
    <name evidence="1" type="ORF">SETIT_1G233200v2</name>
</gene>
<evidence type="ECO:0000313" key="1">
    <source>
        <dbReference type="EMBL" id="RCV07305.1"/>
    </source>
</evidence>
<accession>A0A368PNH4</accession>
<dbReference type="EMBL" id="CM003528">
    <property type="protein sequence ID" value="RCV07305.1"/>
    <property type="molecule type" value="Genomic_DNA"/>
</dbReference>
<reference evidence="1" key="1">
    <citation type="journal article" date="2012" name="Nat. Biotechnol.">
        <title>Reference genome sequence of the model plant Setaria.</title>
        <authorList>
            <person name="Bennetzen J.L."/>
            <person name="Schmutz J."/>
            <person name="Wang H."/>
            <person name="Percifield R."/>
            <person name="Hawkins J."/>
            <person name="Pontaroli A.C."/>
            <person name="Estep M."/>
            <person name="Feng L."/>
            <person name="Vaughn J.N."/>
            <person name="Grimwood J."/>
            <person name="Jenkins J."/>
            <person name="Barry K."/>
            <person name="Lindquist E."/>
            <person name="Hellsten U."/>
            <person name="Deshpande S."/>
            <person name="Wang X."/>
            <person name="Wu X."/>
            <person name="Mitros T."/>
            <person name="Triplett J."/>
            <person name="Yang X."/>
            <person name="Ye C.Y."/>
            <person name="Mauro-Herrera M."/>
            <person name="Wang L."/>
            <person name="Li P."/>
            <person name="Sharma M."/>
            <person name="Sharma R."/>
            <person name="Ronald P.C."/>
            <person name="Panaud O."/>
            <person name="Kellogg E.A."/>
            <person name="Brutnell T.P."/>
            <person name="Doust A.N."/>
            <person name="Tuskan G.A."/>
            <person name="Rokhsar D."/>
            <person name="Devos K.M."/>
        </authorList>
    </citation>
    <scope>NUCLEOTIDE SEQUENCE [LARGE SCALE GENOMIC DNA]</scope>
    <source>
        <strain evidence="1">Yugu1</strain>
    </source>
</reference>
<name>A0A368PNH4_SETIT</name>
<protein>
    <recommendedName>
        <fullName evidence="2">Reverse transcriptase zinc-binding domain-containing protein</fullName>
    </recommendedName>
</protein>
<proteinExistence type="predicted"/>
<reference evidence="1" key="2">
    <citation type="submission" date="2015-07" db="EMBL/GenBank/DDBJ databases">
        <authorList>
            <person name="Noorani M."/>
        </authorList>
    </citation>
    <scope>NUCLEOTIDE SEQUENCE</scope>
    <source>
        <strain evidence="1">Yugu1</strain>
    </source>
</reference>
<evidence type="ECO:0008006" key="2">
    <source>
        <dbReference type="Google" id="ProtNLM"/>
    </source>
</evidence>
<sequence>MTTAVRALCSASVEETSNHLFFTCSFSQWCWRLLYVLRWNLNLMCLDRIVESRRDFGSRIFREILILACWAIWKHRNEVIFDGVAISLQRWKHIDVACAI</sequence>
<dbReference type="AlphaFoldDB" id="A0A368PNH4"/>
<dbReference type="OrthoDB" id="696485at2759"/>
<organism evidence="1">
    <name type="scientific">Setaria italica</name>
    <name type="common">Foxtail millet</name>
    <name type="synonym">Panicum italicum</name>
    <dbReference type="NCBI Taxonomy" id="4555"/>
    <lineage>
        <taxon>Eukaryota</taxon>
        <taxon>Viridiplantae</taxon>
        <taxon>Streptophyta</taxon>
        <taxon>Embryophyta</taxon>
        <taxon>Tracheophyta</taxon>
        <taxon>Spermatophyta</taxon>
        <taxon>Magnoliopsida</taxon>
        <taxon>Liliopsida</taxon>
        <taxon>Poales</taxon>
        <taxon>Poaceae</taxon>
        <taxon>PACMAD clade</taxon>
        <taxon>Panicoideae</taxon>
        <taxon>Panicodae</taxon>
        <taxon>Paniceae</taxon>
        <taxon>Cenchrinae</taxon>
        <taxon>Setaria</taxon>
    </lineage>
</organism>